<comment type="caution">
    <text evidence="1">The sequence shown here is derived from an EMBL/GenBank/DDBJ whole genome shotgun (WGS) entry which is preliminary data.</text>
</comment>
<protein>
    <submittedName>
        <fullName evidence="1">Uncharacterized protein</fullName>
    </submittedName>
</protein>
<dbReference type="Proteomes" id="UP000784294">
    <property type="component" value="Unassembled WGS sequence"/>
</dbReference>
<sequence>MAHGSGHLANNLRIEKHLVRGTPGLSDFVVLVLVSLAWLTNLCCAESTDHSERTDIRLDPAKSAFQQSPANYLISPHKVSGYATQRRFRQMHTFTGVYTPFLLLSFQV</sequence>
<evidence type="ECO:0000313" key="1">
    <source>
        <dbReference type="EMBL" id="VEL36086.1"/>
    </source>
</evidence>
<accession>A0A3S5B4G4</accession>
<dbReference type="AlphaFoldDB" id="A0A3S5B4G4"/>
<proteinExistence type="predicted"/>
<gene>
    <name evidence="1" type="ORF">PXEA_LOCUS29526</name>
</gene>
<keyword evidence="2" id="KW-1185">Reference proteome</keyword>
<organism evidence="1 2">
    <name type="scientific">Protopolystoma xenopodis</name>
    <dbReference type="NCBI Taxonomy" id="117903"/>
    <lineage>
        <taxon>Eukaryota</taxon>
        <taxon>Metazoa</taxon>
        <taxon>Spiralia</taxon>
        <taxon>Lophotrochozoa</taxon>
        <taxon>Platyhelminthes</taxon>
        <taxon>Monogenea</taxon>
        <taxon>Polyopisthocotylea</taxon>
        <taxon>Polystomatidea</taxon>
        <taxon>Polystomatidae</taxon>
        <taxon>Protopolystoma</taxon>
    </lineage>
</organism>
<evidence type="ECO:0000313" key="2">
    <source>
        <dbReference type="Proteomes" id="UP000784294"/>
    </source>
</evidence>
<name>A0A3S5B4G4_9PLAT</name>
<reference evidence="1" key="1">
    <citation type="submission" date="2018-11" db="EMBL/GenBank/DDBJ databases">
        <authorList>
            <consortium name="Pathogen Informatics"/>
        </authorList>
    </citation>
    <scope>NUCLEOTIDE SEQUENCE</scope>
</reference>
<dbReference type="EMBL" id="CAAALY010251377">
    <property type="protein sequence ID" value="VEL36086.1"/>
    <property type="molecule type" value="Genomic_DNA"/>
</dbReference>